<evidence type="ECO:0000313" key="7">
    <source>
        <dbReference type="Proteomes" id="UP000287239"/>
    </source>
</evidence>
<dbReference type="GO" id="GO:0008234">
    <property type="term" value="F:cysteine-type peptidase activity"/>
    <property type="evidence" value="ECO:0007669"/>
    <property type="project" value="UniProtKB-KW"/>
</dbReference>
<dbReference type="Gene3D" id="2.40.260.10">
    <property type="entry name" value="Sortase"/>
    <property type="match status" value="1"/>
</dbReference>
<dbReference type="GeneID" id="98568049"/>
<dbReference type="EMBL" id="NGJU01000008">
    <property type="protein sequence ID" value="RST96080.1"/>
    <property type="molecule type" value="Genomic_DNA"/>
</dbReference>
<feature type="transmembrane region" description="Helical" evidence="5">
    <location>
        <begin position="21"/>
        <end position="39"/>
    </location>
</feature>
<keyword evidence="3" id="KW-0788">Thiol protease</keyword>
<dbReference type="NCBIfam" id="TIGR01076">
    <property type="entry name" value="sortase_fam"/>
    <property type="match status" value="1"/>
</dbReference>
<sequence>MSNKKRSQKARTKKKSTLKNKLINVLLTLMLILGLALVFNGQIKNFLVRWMSNHNRIENVTKEDIQSNLAKEADFDFDAVISLDFETVAKARLYQDQLYVVGGIAIPEVGLNLPIFKGVSNYSLSAGAGTMKEDQKMGEGNYALASHNMNDHRLLFGPLMDIPDPSIETPMYITDLEYIYEYKVTVKKYIDPRHGEIIDDVPDKKMITLVTCDYSGNERLIIQGELVKKVSTKKASDQMIKAFDLEKNSFY</sequence>
<dbReference type="InterPro" id="IPR005754">
    <property type="entry name" value="Sortase"/>
</dbReference>
<dbReference type="InterPro" id="IPR023365">
    <property type="entry name" value="Sortase_dom-sf"/>
</dbReference>
<evidence type="ECO:0000256" key="3">
    <source>
        <dbReference type="ARBA" id="ARBA00022807"/>
    </source>
</evidence>
<keyword evidence="7" id="KW-1185">Reference proteome</keyword>
<keyword evidence="5" id="KW-1133">Transmembrane helix</keyword>
<evidence type="ECO:0000313" key="6">
    <source>
        <dbReference type="EMBL" id="RST96080.1"/>
    </source>
</evidence>
<protein>
    <recommendedName>
        <fullName evidence="8">Class A sortase</fullName>
    </recommendedName>
</protein>
<dbReference type="GO" id="GO:0006508">
    <property type="term" value="P:proteolysis"/>
    <property type="evidence" value="ECO:0007669"/>
    <property type="project" value="UniProtKB-KW"/>
</dbReference>
<dbReference type="Pfam" id="PF04203">
    <property type="entry name" value="Sortase"/>
    <property type="match status" value="1"/>
</dbReference>
<reference evidence="6 7" key="1">
    <citation type="submission" date="2017-05" db="EMBL/GenBank/DDBJ databases">
        <title>Vagococcus spp. assemblies.</title>
        <authorList>
            <person name="Gulvik C.A."/>
        </authorList>
    </citation>
    <scope>NUCLEOTIDE SEQUENCE [LARGE SCALE GENOMIC DNA]</scope>
    <source>
        <strain evidence="6 7">NCFB 2777</strain>
    </source>
</reference>
<dbReference type="SUPFAM" id="SSF63817">
    <property type="entry name" value="Sortase"/>
    <property type="match status" value="1"/>
</dbReference>
<keyword evidence="2" id="KW-0378">Hydrolase</keyword>
<dbReference type="Proteomes" id="UP000287239">
    <property type="component" value="Unassembled WGS sequence"/>
</dbReference>
<feature type="active site" description="Proton donor/acceptor" evidence="4">
    <location>
        <position position="147"/>
    </location>
</feature>
<name>A0A429ZQS8_9ENTE</name>
<dbReference type="OrthoDB" id="1648028at2"/>
<keyword evidence="5" id="KW-0472">Membrane</keyword>
<evidence type="ECO:0000256" key="4">
    <source>
        <dbReference type="PIRSR" id="PIRSR605754-1"/>
    </source>
</evidence>
<dbReference type="RefSeq" id="WP_126779366.1">
    <property type="nucleotide sequence ID" value="NZ_NGJU01000008.1"/>
</dbReference>
<keyword evidence="1" id="KW-0645">Protease</keyword>
<organism evidence="6 7">
    <name type="scientific">Vagococcus salmoninarum</name>
    <dbReference type="NCBI Taxonomy" id="2739"/>
    <lineage>
        <taxon>Bacteria</taxon>
        <taxon>Bacillati</taxon>
        <taxon>Bacillota</taxon>
        <taxon>Bacilli</taxon>
        <taxon>Lactobacillales</taxon>
        <taxon>Enterococcaceae</taxon>
        <taxon>Vagococcus</taxon>
    </lineage>
</organism>
<evidence type="ECO:0000256" key="2">
    <source>
        <dbReference type="ARBA" id="ARBA00022801"/>
    </source>
</evidence>
<dbReference type="CDD" id="cd06165">
    <property type="entry name" value="Sortase_A"/>
    <property type="match status" value="1"/>
</dbReference>
<keyword evidence="5" id="KW-0812">Transmembrane</keyword>
<dbReference type="AlphaFoldDB" id="A0A429ZQS8"/>
<comment type="caution">
    <text evidence="6">The sequence shown here is derived from an EMBL/GenBank/DDBJ whole genome shotgun (WGS) entry which is preliminary data.</text>
</comment>
<proteinExistence type="predicted"/>
<evidence type="ECO:0000256" key="1">
    <source>
        <dbReference type="ARBA" id="ARBA00022670"/>
    </source>
</evidence>
<dbReference type="InterPro" id="IPR042007">
    <property type="entry name" value="Sortase_A"/>
</dbReference>
<accession>A0A429ZQS8</accession>
<gene>
    <name evidence="6" type="ORF">CBF35_06680</name>
</gene>
<evidence type="ECO:0000256" key="5">
    <source>
        <dbReference type="SAM" id="Phobius"/>
    </source>
</evidence>
<evidence type="ECO:0008006" key="8">
    <source>
        <dbReference type="Google" id="ProtNLM"/>
    </source>
</evidence>
<feature type="active site" description="Acyl-thioester intermediate" evidence="4">
    <location>
        <position position="212"/>
    </location>
</feature>